<dbReference type="AlphaFoldDB" id="A0A6N3HIK6"/>
<dbReference type="EMBL" id="CACRTM010000038">
    <property type="protein sequence ID" value="VYU76636.1"/>
    <property type="molecule type" value="Genomic_DNA"/>
</dbReference>
<evidence type="ECO:0008006" key="2">
    <source>
        <dbReference type="Google" id="ProtNLM"/>
    </source>
</evidence>
<protein>
    <recommendedName>
        <fullName evidence="2">Lipoprotein</fullName>
    </recommendedName>
</protein>
<accession>A0A6N3HIK6</accession>
<reference evidence="1" key="1">
    <citation type="submission" date="2019-11" db="EMBL/GenBank/DDBJ databases">
        <authorList>
            <person name="Feng L."/>
        </authorList>
    </citation>
    <scope>NUCLEOTIDE SEQUENCE</scope>
    <source>
        <strain evidence="1">KOxytocaLFYP65</strain>
    </source>
</reference>
<proteinExistence type="predicted"/>
<dbReference type="InterPro" id="IPR021733">
    <property type="entry name" value="DUF3304"/>
</dbReference>
<organism evidence="1">
    <name type="scientific">Klebsiella oxytoca</name>
    <dbReference type="NCBI Taxonomy" id="571"/>
    <lineage>
        <taxon>Bacteria</taxon>
        <taxon>Pseudomonadati</taxon>
        <taxon>Pseudomonadota</taxon>
        <taxon>Gammaproteobacteria</taxon>
        <taxon>Enterobacterales</taxon>
        <taxon>Enterobacteriaceae</taxon>
        <taxon>Klebsiella/Raoultella group</taxon>
        <taxon>Klebsiella</taxon>
    </lineage>
</organism>
<dbReference type="RefSeq" id="WP_421800743.1">
    <property type="nucleotide sequence ID" value="NZ_CACRTM010000038.1"/>
</dbReference>
<name>A0A6N3HIK6_KLEOX</name>
<sequence length="195" mass="21868">MSTMKPDAVWYPPQFPKQVRWLTRLVFIAVAILLAGCDRSAREESVSGGSGTIEAVNHTHWAINHFSVDGQSGLDIIGPWQGGGGGCCYGVPTKWKPGMTVKVEWETGVGYSMDFPGYKDREKYLEWRKKIKAQNREHSQIAPVPDYTGQKTCGIKIHFLPCDQIKVTTSCYDYGNPNYPIKDPIKMEEPKVCPQ</sequence>
<dbReference type="Pfam" id="PF11745">
    <property type="entry name" value="DUF3304"/>
    <property type="match status" value="1"/>
</dbReference>
<evidence type="ECO:0000313" key="1">
    <source>
        <dbReference type="EMBL" id="VYU76636.1"/>
    </source>
</evidence>
<gene>
    <name evidence="1" type="ORF">KOLFYP65_05546</name>
</gene>